<evidence type="ECO:0000256" key="1">
    <source>
        <dbReference type="SAM" id="MobiDB-lite"/>
    </source>
</evidence>
<dbReference type="KEGG" id="mtun:MTUNDRAET4_3571"/>
<dbReference type="EMBL" id="LR536450">
    <property type="protein sequence ID" value="VFU10458.1"/>
    <property type="molecule type" value="Genomic_DNA"/>
</dbReference>
<proteinExistence type="predicted"/>
<dbReference type="AlphaFoldDB" id="A0A4V6IMY5"/>
<sequence>MAQEAPQESAMTKTPKRPRDPNQLAKFVIEAATGEDEAIEDSPKQTQASKGGTAHRRGASAIVRA</sequence>
<name>A0A4V6IMY5_METTU</name>
<dbReference type="Proteomes" id="UP000294360">
    <property type="component" value="Chromosome"/>
</dbReference>
<reference evidence="2 3" key="1">
    <citation type="submission" date="2019-03" db="EMBL/GenBank/DDBJ databases">
        <authorList>
            <person name="Kox A.R. M."/>
        </authorList>
    </citation>
    <scope>NUCLEOTIDE SEQUENCE [LARGE SCALE GENOMIC DNA]</scope>
    <source>
        <strain evidence="2">MTUNDRAET4 annotated genome</strain>
    </source>
</reference>
<evidence type="ECO:0000313" key="3">
    <source>
        <dbReference type="Proteomes" id="UP000294360"/>
    </source>
</evidence>
<feature type="region of interest" description="Disordered" evidence="1">
    <location>
        <begin position="1"/>
        <end position="65"/>
    </location>
</feature>
<organism evidence="2 3">
    <name type="scientific">Methylocella tundrae</name>
    <dbReference type="NCBI Taxonomy" id="227605"/>
    <lineage>
        <taxon>Bacteria</taxon>
        <taxon>Pseudomonadati</taxon>
        <taxon>Pseudomonadota</taxon>
        <taxon>Alphaproteobacteria</taxon>
        <taxon>Hyphomicrobiales</taxon>
        <taxon>Beijerinckiaceae</taxon>
        <taxon>Methylocella</taxon>
    </lineage>
</organism>
<gene>
    <name evidence="2" type="ORF">MTUNDRAET4_3571</name>
</gene>
<accession>A0A4V6IMY5</accession>
<evidence type="ECO:0000313" key="2">
    <source>
        <dbReference type="EMBL" id="VFU10458.1"/>
    </source>
</evidence>
<protein>
    <submittedName>
        <fullName evidence="2">Uncharacterized protein</fullName>
    </submittedName>
</protein>